<keyword evidence="8" id="KW-1185">Reference proteome</keyword>
<dbReference type="Proteomes" id="UP000031521">
    <property type="component" value="Chromosome"/>
</dbReference>
<evidence type="ECO:0000313" key="7">
    <source>
        <dbReference type="EMBL" id="AJE48676.1"/>
    </source>
</evidence>
<dbReference type="HOGENOM" id="CLU_019796_1_2_5"/>
<reference evidence="7 8" key="1">
    <citation type="journal article" date="2014" name="Int. J. Syst. Evol. Microbiol.">
        <title>Celeribacter indicus sp. nov., a polycyclic aromatic hydrocarbon-degrading bacterium from deep-sea sediment and reclassification of Huaishuia halophila as Celeribacter halophilus comb. nov.</title>
        <authorList>
            <person name="Lai Q."/>
            <person name="Cao J."/>
            <person name="Yuan J."/>
            <person name="Li F."/>
            <person name="Shao Z."/>
        </authorList>
    </citation>
    <scope>NUCLEOTIDE SEQUENCE [LARGE SCALE GENOMIC DNA]</scope>
    <source>
        <strain evidence="7">P73</strain>
    </source>
</reference>
<dbReference type="GO" id="GO:0051287">
    <property type="term" value="F:NAD binding"/>
    <property type="evidence" value="ECO:0007669"/>
    <property type="project" value="InterPro"/>
</dbReference>
<evidence type="ECO:0000256" key="2">
    <source>
        <dbReference type="ARBA" id="ARBA00023002"/>
    </source>
</evidence>
<keyword evidence="2 4" id="KW-0560">Oxidoreductase</keyword>
<keyword evidence="3" id="KW-0520">NAD</keyword>
<evidence type="ECO:0000256" key="3">
    <source>
        <dbReference type="ARBA" id="ARBA00023027"/>
    </source>
</evidence>
<accession>A0A0B5E6S7</accession>
<dbReference type="EMBL" id="CP004393">
    <property type="protein sequence ID" value="AJE48676.1"/>
    <property type="molecule type" value="Genomic_DNA"/>
</dbReference>
<dbReference type="Pfam" id="PF00389">
    <property type="entry name" value="2-Hacid_dh"/>
    <property type="match status" value="1"/>
</dbReference>
<evidence type="ECO:0000259" key="5">
    <source>
        <dbReference type="Pfam" id="PF00389"/>
    </source>
</evidence>
<evidence type="ECO:0000259" key="6">
    <source>
        <dbReference type="Pfam" id="PF02826"/>
    </source>
</evidence>
<dbReference type="CDD" id="cd05301">
    <property type="entry name" value="GDH"/>
    <property type="match status" value="1"/>
</dbReference>
<evidence type="ECO:0000256" key="4">
    <source>
        <dbReference type="RuleBase" id="RU003719"/>
    </source>
</evidence>
<dbReference type="SUPFAM" id="SSF51735">
    <property type="entry name" value="NAD(P)-binding Rossmann-fold domains"/>
    <property type="match status" value="1"/>
</dbReference>
<comment type="similarity">
    <text evidence="1 4">Belongs to the D-isomer specific 2-hydroxyacid dehydrogenase family.</text>
</comment>
<proteinExistence type="inferred from homology"/>
<dbReference type="PROSITE" id="PS00670">
    <property type="entry name" value="D_2_HYDROXYACID_DH_2"/>
    <property type="match status" value="1"/>
</dbReference>
<dbReference type="SUPFAM" id="SSF52283">
    <property type="entry name" value="Formate/glycerate dehydrogenase catalytic domain-like"/>
    <property type="match status" value="1"/>
</dbReference>
<feature type="domain" description="D-isomer specific 2-hydroxyacid dehydrogenase catalytic" evidence="5">
    <location>
        <begin position="27"/>
        <end position="321"/>
    </location>
</feature>
<dbReference type="OrthoDB" id="9793626at2"/>
<dbReference type="FunFam" id="3.40.50.720:FF:000203">
    <property type="entry name" value="D-3-phosphoglycerate dehydrogenase (SerA)"/>
    <property type="match status" value="1"/>
</dbReference>
<dbReference type="Pfam" id="PF02826">
    <property type="entry name" value="2-Hacid_dh_C"/>
    <property type="match status" value="1"/>
</dbReference>
<dbReference type="RefSeq" id="WP_043870954.1">
    <property type="nucleotide sequence ID" value="NZ_CP004393.1"/>
</dbReference>
<dbReference type="PANTHER" id="PTHR10996:SF283">
    <property type="entry name" value="GLYOXYLATE_HYDROXYPYRUVATE REDUCTASE B"/>
    <property type="match status" value="1"/>
</dbReference>
<dbReference type="KEGG" id="cid:P73_3961"/>
<dbReference type="STRING" id="1208324.P73_3961"/>
<dbReference type="PANTHER" id="PTHR10996">
    <property type="entry name" value="2-HYDROXYACID DEHYDROGENASE-RELATED"/>
    <property type="match status" value="1"/>
</dbReference>
<dbReference type="AlphaFoldDB" id="A0A0B5E6S7"/>
<dbReference type="GO" id="GO:0016618">
    <property type="term" value="F:hydroxypyruvate reductase [NAD(P)H] activity"/>
    <property type="evidence" value="ECO:0007669"/>
    <property type="project" value="TreeGrafter"/>
</dbReference>
<dbReference type="GO" id="GO:0005829">
    <property type="term" value="C:cytosol"/>
    <property type="evidence" value="ECO:0007669"/>
    <property type="project" value="TreeGrafter"/>
</dbReference>
<dbReference type="Gene3D" id="3.40.50.720">
    <property type="entry name" value="NAD(P)-binding Rossmann-like Domain"/>
    <property type="match status" value="2"/>
</dbReference>
<dbReference type="InterPro" id="IPR050223">
    <property type="entry name" value="D-isomer_2-hydroxyacid_DH"/>
</dbReference>
<dbReference type="GO" id="GO:0030267">
    <property type="term" value="F:glyoxylate reductase (NADPH) activity"/>
    <property type="evidence" value="ECO:0007669"/>
    <property type="project" value="TreeGrafter"/>
</dbReference>
<sequence length="322" mass="34140">MARPQILLTRRWPAAVERRLAESYDATLNAEDRPMSPTEIGAALRTFDAVCPTVSDALPAEVFAGVPRGRMLGNYGVGVNHIDLDAARAAEVVVSNTPGCLTDCTADLALTLMLMLARRAGEGERELRAGRWTGWRPTHLIGTRIGGRVLGIVGMGRIGRATARRAEAGFGMKIVYYNRSLPPAEEMAGLDATRLDCIDAVLEAADIVSLHIPGGGSNRHVIDARRLSLIGPAGMLINTARGDVVDQAALIAALAEGRLGGAGLDVYDGEPSVPAALTLMENAVLLPHLGSATDRTREAMGMMVVDNLDAFFSGRDLPNRVA</sequence>
<feature type="domain" description="D-isomer specific 2-hydroxyacid dehydrogenase NAD-binding" evidence="6">
    <location>
        <begin position="110"/>
        <end position="290"/>
    </location>
</feature>
<dbReference type="InterPro" id="IPR029753">
    <property type="entry name" value="D-isomer_DH_CS"/>
</dbReference>
<organism evidence="7 8">
    <name type="scientific">Celeribacter indicus</name>
    <dbReference type="NCBI Taxonomy" id="1208324"/>
    <lineage>
        <taxon>Bacteria</taxon>
        <taxon>Pseudomonadati</taxon>
        <taxon>Pseudomonadota</taxon>
        <taxon>Alphaproteobacteria</taxon>
        <taxon>Rhodobacterales</taxon>
        <taxon>Roseobacteraceae</taxon>
        <taxon>Celeribacter</taxon>
    </lineage>
</organism>
<gene>
    <name evidence="7" type="ORF">P73_3961</name>
</gene>
<protein>
    <submittedName>
        <fullName evidence="7">NAD-binding D-isomer specific 2-hydroxyacid dehydrogenase</fullName>
    </submittedName>
</protein>
<evidence type="ECO:0000256" key="1">
    <source>
        <dbReference type="ARBA" id="ARBA00005854"/>
    </source>
</evidence>
<dbReference type="InterPro" id="IPR036291">
    <property type="entry name" value="NAD(P)-bd_dom_sf"/>
</dbReference>
<dbReference type="InterPro" id="IPR006139">
    <property type="entry name" value="D-isomer_2_OHA_DH_cat_dom"/>
</dbReference>
<dbReference type="PROSITE" id="PS00065">
    <property type="entry name" value="D_2_HYDROXYACID_DH_1"/>
    <property type="match status" value="1"/>
</dbReference>
<dbReference type="InterPro" id="IPR006140">
    <property type="entry name" value="D-isomer_DH_NAD-bd"/>
</dbReference>
<name>A0A0B5E6S7_9RHOB</name>
<dbReference type="InterPro" id="IPR029752">
    <property type="entry name" value="D-isomer_DH_CS1"/>
</dbReference>
<evidence type="ECO:0000313" key="8">
    <source>
        <dbReference type="Proteomes" id="UP000031521"/>
    </source>
</evidence>